<accession>A0A645E6G2</accession>
<protein>
    <submittedName>
        <fullName evidence="2">Uncharacterized protein</fullName>
    </submittedName>
</protein>
<reference evidence="2" key="1">
    <citation type="submission" date="2019-08" db="EMBL/GenBank/DDBJ databases">
        <authorList>
            <person name="Kucharzyk K."/>
            <person name="Murdoch R.W."/>
            <person name="Higgins S."/>
            <person name="Loffler F."/>
        </authorList>
    </citation>
    <scope>NUCLEOTIDE SEQUENCE</scope>
</reference>
<evidence type="ECO:0000313" key="2">
    <source>
        <dbReference type="EMBL" id="MPM97390.1"/>
    </source>
</evidence>
<evidence type="ECO:0000256" key="1">
    <source>
        <dbReference type="SAM" id="MobiDB-lite"/>
    </source>
</evidence>
<name>A0A645E6G2_9ZZZZ</name>
<gene>
    <name evidence="2" type="ORF">SDC9_144563</name>
</gene>
<organism evidence="2">
    <name type="scientific">bioreactor metagenome</name>
    <dbReference type="NCBI Taxonomy" id="1076179"/>
    <lineage>
        <taxon>unclassified sequences</taxon>
        <taxon>metagenomes</taxon>
        <taxon>ecological metagenomes</taxon>
    </lineage>
</organism>
<dbReference type="EMBL" id="VSSQ01043676">
    <property type="protein sequence ID" value="MPM97390.1"/>
    <property type="molecule type" value="Genomic_DNA"/>
</dbReference>
<sequence length="70" mass="8376">MIKLSINRPHPVIWIKNDVQLSVKRTDNENEIELNRKKDRYVRQTPLRHRLPHEHGRAHDPGRPPQRTGE</sequence>
<feature type="compositionally biased region" description="Basic and acidic residues" evidence="1">
    <location>
        <begin position="53"/>
        <end position="62"/>
    </location>
</feature>
<dbReference type="AlphaFoldDB" id="A0A645E6G2"/>
<comment type="caution">
    <text evidence="2">The sequence shown here is derived from an EMBL/GenBank/DDBJ whole genome shotgun (WGS) entry which is preliminary data.</text>
</comment>
<feature type="region of interest" description="Disordered" evidence="1">
    <location>
        <begin position="45"/>
        <end position="70"/>
    </location>
</feature>
<proteinExistence type="predicted"/>